<feature type="domain" description="ABC transporter" evidence="5">
    <location>
        <begin position="9"/>
        <end position="242"/>
    </location>
</feature>
<evidence type="ECO:0000256" key="1">
    <source>
        <dbReference type="ARBA" id="ARBA00022448"/>
    </source>
</evidence>
<dbReference type="InterPro" id="IPR003439">
    <property type="entry name" value="ABC_transporter-like_ATP-bd"/>
</dbReference>
<dbReference type="GO" id="GO:0016887">
    <property type="term" value="F:ATP hydrolysis activity"/>
    <property type="evidence" value="ECO:0007669"/>
    <property type="project" value="InterPro"/>
</dbReference>
<dbReference type="SUPFAM" id="SSF52540">
    <property type="entry name" value="P-loop containing nucleoside triphosphate hydrolases"/>
    <property type="match status" value="1"/>
</dbReference>
<dbReference type="AlphaFoldDB" id="A0A1J5PI20"/>
<protein>
    <submittedName>
        <fullName evidence="6">Putative siderophore transport system ATP-binding protein YusV</fullName>
    </submittedName>
</protein>
<name>A0A1J5PI20_9ZZZZ</name>
<reference evidence="6" key="1">
    <citation type="submission" date="2016-10" db="EMBL/GenBank/DDBJ databases">
        <title>Sequence of Gallionella enrichment culture.</title>
        <authorList>
            <person name="Poehlein A."/>
            <person name="Muehling M."/>
            <person name="Daniel R."/>
        </authorList>
    </citation>
    <scope>NUCLEOTIDE SEQUENCE</scope>
</reference>
<dbReference type="InterPro" id="IPR003593">
    <property type="entry name" value="AAA+_ATPase"/>
</dbReference>
<keyword evidence="1" id="KW-0813">Transport</keyword>
<dbReference type="PANTHER" id="PTHR42794:SF1">
    <property type="entry name" value="HEMIN IMPORT ATP-BINDING PROTEIN HMUV"/>
    <property type="match status" value="1"/>
</dbReference>
<keyword evidence="3 6" id="KW-0067">ATP-binding</keyword>
<dbReference type="EMBL" id="MLJW01003873">
    <property type="protein sequence ID" value="OIQ71118.1"/>
    <property type="molecule type" value="Genomic_DNA"/>
</dbReference>
<dbReference type="Gene3D" id="3.40.50.300">
    <property type="entry name" value="P-loop containing nucleotide triphosphate hydrolases"/>
    <property type="match status" value="1"/>
</dbReference>
<evidence type="ECO:0000313" key="6">
    <source>
        <dbReference type="EMBL" id="OIQ71118.1"/>
    </source>
</evidence>
<organism evidence="6">
    <name type="scientific">mine drainage metagenome</name>
    <dbReference type="NCBI Taxonomy" id="410659"/>
    <lineage>
        <taxon>unclassified sequences</taxon>
        <taxon>metagenomes</taxon>
        <taxon>ecological metagenomes</taxon>
    </lineage>
</organism>
<dbReference type="PROSITE" id="PS50893">
    <property type="entry name" value="ABC_TRANSPORTER_2"/>
    <property type="match status" value="1"/>
</dbReference>
<dbReference type="PANTHER" id="PTHR42794">
    <property type="entry name" value="HEMIN IMPORT ATP-BINDING PROTEIN HMUV"/>
    <property type="match status" value="1"/>
</dbReference>
<sequence>MNAIQSVAVSASRVSASLGNTEILHAIDLTLPAGQWSSIVGPNGAGKSTLLKVLAALLPHSGEVTLLGQPMAHLPGRLRAQQLSWLGQNEATADDLTVWDVVMLGRLPHQAWLAGPTARDHAAVEQALRSTQAWDWCGRTLGQLSGGERQRVLLARALAVQAQVLLMDEPLANLDPPHQADWLALVRALVAQGTTVVSVLHELSMALHADQMVIMAEGRITHQGDCADPATHRALEVVFDQRIAIHAIGEQWVALPN</sequence>
<accession>A0A1J5PI20</accession>
<comment type="caution">
    <text evidence="6">The sequence shown here is derived from an EMBL/GenBank/DDBJ whole genome shotgun (WGS) entry which is preliminary data.</text>
</comment>
<evidence type="ECO:0000259" key="5">
    <source>
        <dbReference type="PROSITE" id="PS50893"/>
    </source>
</evidence>
<keyword evidence="2" id="KW-0547">Nucleotide-binding</keyword>
<proteinExistence type="predicted"/>
<evidence type="ECO:0000256" key="2">
    <source>
        <dbReference type="ARBA" id="ARBA00022741"/>
    </source>
</evidence>
<keyword evidence="4" id="KW-1278">Translocase</keyword>
<evidence type="ECO:0000256" key="3">
    <source>
        <dbReference type="ARBA" id="ARBA00022840"/>
    </source>
</evidence>
<dbReference type="GO" id="GO:0005524">
    <property type="term" value="F:ATP binding"/>
    <property type="evidence" value="ECO:0007669"/>
    <property type="project" value="UniProtKB-KW"/>
</dbReference>
<dbReference type="InterPro" id="IPR027417">
    <property type="entry name" value="P-loop_NTPase"/>
</dbReference>
<gene>
    <name evidence="6" type="primary">yusV_2</name>
    <name evidence="6" type="ORF">GALL_472670</name>
</gene>
<dbReference type="InterPro" id="IPR017871">
    <property type="entry name" value="ABC_transporter-like_CS"/>
</dbReference>
<dbReference type="PROSITE" id="PS00211">
    <property type="entry name" value="ABC_TRANSPORTER_1"/>
    <property type="match status" value="1"/>
</dbReference>
<dbReference type="SMART" id="SM00382">
    <property type="entry name" value="AAA"/>
    <property type="match status" value="1"/>
</dbReference>
<dbReference type="Pfam" id="PF00005">
    <property type="entry name" value="ABC_tran"/>
    <property type="match status" value="1"/>
</dbReference>
<evidence type="ECO:0000256" key="4">
    <source>
        <dbReference type="ARBA" id="ARBA00022967"/>
    </source>
</evidence>